<accession>A0A174HXS0</accession>
<dbReference type="Proteomes" id="UP000095746">
    <property type="component" value="Unassembled WGS sequence"/>
</dbReference>
<proteinExistence type="predicted"/>
<sequence length="72" mass="7888">MARAATSLSSRTPMATAMGRKRAARSTSFTAVAAKAGFQRPRAFFRSKEVPRAMRPRGVAVAERLDTVFCRI</sequence>
<evidence type="ECO:0000313" key="2">
    <source>
        <dbReference type="EMBL" id="CUO79812.1"/>
    </source>
</evidence>
<feature type="region of interest" description="Disordered" evidence="1">
    <location>
        <begin position="1"/>
        <end position="22"/>
    </location>
</feature>
<dbReference type="EMBL" id="CYZT01000173">
    <property type="protein sequence ID" value="CUO79812.1"/>
    <property type="molecule type" value="Genomic_DNA"/>
</dbReference>
<gene>
    <name evidence="2" type="ORF">ERS852411_02178</name>
</gene>
<feature type="compositionally biased region" description="Polar residues" evidence="1">
    <location>
        <begin position="1"/>
        <end position="13"/>
    </location>
</feature>
<reference evidence="2 3" key="1">
    <citation type="submission" date="2015-09" db="EMBL/GenBank/DDBJ databases">
        <authorList>
            <consortium name="Pathogen Informatics"/>
        </authorList>
    </citation>
    <scope>NUCLEOTIDE SEQUENCE [LARGE SCALE GENOMIC DNA]</scope>
    <source>
        <strain evidence="2 3">2789STDY5608854</strain>
    </source>
</reference>
<protein>
    <submittedName>
        <fullName evidence="2">Uncharacterized protein</fullName>
    </submittedName>
</protein>
<organism evidence="2 3">
    <name type="scientific">Flavonifractor plautii</name>
    <name type="common">Fusobacterium plautii</name>
    <dbReference type="NCBI Taxonomy" id="292800"/>
    <lineage>
        <taxon>Bacteria</taxon>
        <taxon>Bacillati</taxon>
        <taxon>Bacillota</taxon>
        <taxon>Clostridia</taxon>
        <taxon>Eubacteriales</taxon>
        <taxon>Oscillospiraceae</taxon>
        <taxon>Flavonifractor</taxon>
    </lineage>
</organism>
<dbReference type="AlphaFoldDB" id="A0A174HXS0"/>
<name>A0A174HXS0_FLAPL</name>
<evidence type="ECO:0000313" key="3">
    <source>
        <dbReference type="Proteomes" id="UP000095746"/>
    </source>
</evidence>
<evidence type="ECO:0000256" key="1">
    <source>
        <dbReference type="SAM" id="MobiDB-lite"/>
    </source>
</evidence>